<organism evidence="1 2">
    <name type="scientific">Marinoscillum luteum</name>
    <dbReference type="NCBI Taxonomy" id="861051"/>
    <lineage>
        <taxon>Bacteria</taxon>
        <taxon>Pseudomonadati</taxon>
        <taxon>Bacteroidota</taxon>
        <taxon>Cytophagia</taxon>
        <taxon>Cytophagales</taxon>
        <taxon>Reichenbachiellaceae</taxon>
        <taxon>Marinoscillum</taxon>
    </lineage>
</organism>
<sequence length="296" mass="31645">MKQTIYLALALLVVACSQPKSNEGETASSEIAEPTLGLEKLWATDTLLTTSESVIYDETNDVLYVSCINGAPPDARDEDGFIAKVSPTDGSIIELQWVTGMDAPKGLGLIGSTLYVTDIDDIVAIDVTTGEITQKINVPDAVFLNDITTDDEGNLYFTDSGANRIHKLSADGELSLWIEDAEIGGPNGLLDDGDQMMMVAFGKGIFNTIDYASGTITQIADSLQGGDGIEKTGEDYLVSSWHGRVFYITAAGETTKLLDTSEDGSNAADIEFIAKSNTLLVPTFFGNQVVAYKLTK</sequence>
<evidence type="ECO:0000313" key="1">
    <source>
        <dbReference type="EMBL" id="MFH6985461.1"/>
    </source>
</evidence>
<proteinExistence type="predicted"/>
<evidence type="ECO:0000313" key="2">
    <source>
        <dbReference type="Proteomes" id="UP001610063"/>
    </source>
</evidence>
<dbReference type="Gene3D" id="2.120.10.30">
    <property type="entry name" value="TolB, C-terminal domain"/>
    <property type="match status" value="1"/>
</dbReference>
<reference evidence="1 2" key="1">
    <citation type="journal article" date="2013" name="Int. J. Syst. Evol. Microbiol.">
        <title>Marinoscillum luteum sp. nov., isolated from marine sediment.</title>
        <authorList>
            <person name="Cha I.T."/>
            <person name="Park S.J."/>
            <person name="Kim S.J."/>
            <person name="Kim J.G."/>
            <person name="Jung M.Y."/>
            <person name="Shin K.S."/>
            <person name="Kwon K.K."/>
            <person name="Yang S.H."/>
            <person name="Seo Y.S."/>
            <person name="Rhee S.K."/>
        </authorList>
    </citation>
    <scope>NUCLEOTIDE SEQUENCE [LARGE SCALE GENOMIC DNA]</scope>
    <source>
        <strain evidence="1 2">KCTC 23939</strain>
    </source>
</reference>
<dbReference type="InterPro" id="IPR011042">
    <property type="entry name" value="6-blade_b-propeller_TolB-like"/>
</dbReference>
<dbReference type="SUPFAM" id="SSF63829">
    <property type="entry name" value="Calcium-dependent phosphotriesterase"/>
    <property type="match status" value="1"/>
</dbReference>
<accession>A0ABW7NDU3</accession>
<dbReference type="RefSeq" id="WP_395418913.1">
    <property type="nucleotide sequence ID" value="NZ_JBIPKE010000020.1"/>
</dbReference>
<evidence type="ECO:0008006" key="3">
    <source>
        <dbReference type="Google" id="ProtNLM"/>
    </source>
</evidence>
<comment type="caution">
    <text evidence="1">The sequence shown here is derived from an EMBL/GenBank/DDBJ whole genome shotgun (WGS) entry which is preliminary data.</text>
</comment>
<gene>
    <name evidence="1" type="ORF">ACHKAR_18565</name>
</gene>
<keyword evidence="2" id="KW-1185">Reference proteome</keyword>
<dbReference type="PROSITE" id="PS51257">
    <property type="entry name" value="PROKAR_LIPOPROTEIN"/>
    <property type="match status" value="1"/>
</dbReference>
<protein>
    <recommendedName>
        <fullName evidence="3">Gluconolaconase</fullName>
    </recommendedName>
</protein>
<dbReference type="EMBL" id="JBIPKE010000020">
    <property type="protein sequence ID" value="MFH6985461.1"/>
    <property type="molecule type" value="Genomic_DNA"/>
</dbReference>
<dbReference type="Proteomes" id="UP001610063">
    <property type="component" value="Unassembled WGS sequence"/>
</dbReference>
<name>A0ABW7NDU3_9BACT</name>